<proteinExistence type="predicted"/>
<protein>
    <submittedName>
        <fullName evidence="1">DUF3238 domain-containing protein</fullName>
    </submittedName>
</protein>
<evidence type="ECO:0000313" key="2">
    <source>
        <dbReference type="Proteomes" id="UP000650466"/>
    </source>
</evidence>
<sequence length="249" mass="27683">MQESDEKYKASNPFVYSQLQFITSVWDSSNLDNDIDRAMRSQMHATADYLRNVADNGTNYAIITLNTFLPVDSGTAPITGRKFLGNGADRQFGHNDLNSKTLQYGVVNLDYNSVVGFNYDTITEEVDASGNVIKSKRDGIEGMYWNEYNLDSDGGSDFTSIGATTSQRNELVYGSPPLDYTTNVQIRNKSEVSFTVTLDKFPSYEGYISINGGSFNTLYQYSAIPAPINPFFNLAVSRGTFTGSFTYEK</sequence>
<dbReference type="Pfam" id="PF11579">
    <property type="entry name" value="DUF3238"/>
    <property type="match status" value="1"/>
</dbReference>
<accession>A0A926KLN6</accession>
<dbReference type="Proteomes" id="UP000650466">
    <property type="component" value="Unassembled WGS sequence"/>
</dbReference>
<keyword evidence="2" id="KW-1185">Reference proteome</keyword>
<dbReference type="AlphaFoldDB" id="A0A926KLN6"/>
<evidence type="ECO:0000313" key="1">
    <source>
        <dbReference type="EMBL" id="MBD0379582.1"/>
    </source>
</evidence>
<dbReference type="EMBL" id="JACVVD010000002">
    <property type="protein sequence ID" value="MBD0379582.1"/>
    <property type="molecule type" value="Genomic_DNA"/>
</dbReference>
<gene>
    <name evidence="1" type="ORF">ICC18_05595</name>
</gene>
<comment type="caution">
    <text evidence="1">The sequence shown here is derived from an EMBL/GenBank/DDBJ whole genome shotgun (WGS) entry which is preliminary data.</text>
</comment>
<dbReference type="InterPro" id="IPR021631">
    <property type="entry name" value="DUF3238"/>
</dbReference>
<name>A0A926KLN6_9BACL</name>
<organism evidence="1 2">
    <name type="scientific">Paenibacillus sedimenti</name>
    <dbReference type="NCBI Taxonomy" id="2770274"/>
    <lineage>
        <taxon>Bacteria</taxon>
        <taxon>Bacillati</taxon>
        <taxon>Bacillota</taxon>
        <taxon>Bacilli</taxon>
        <taxon>Bacillales</taxon>
        <taxon>Paenibacillaceae</taxon>
        <taxon>Paenibacillus</taxon>
    </lineage>
</organism>
<reference evidence="1" key="1">
    <citation type="submission" date="2020-09" db="EMBL/GenBank/DDBJ databases">
        <title>Draft Genome Sequence of Paenibacillus sp. WST5.</title>
        <authorList>
            <person name="Bao Z."/>
        </authorList>
    </citation>
    <scope>NUCLEOTIDE SEQUENCE</scope>
    <source>
        <strain evidence="1">WST5</strain>
    </source>
</reference>